<dbReference type="PANTHER" id="PTHR30509">
    <property type="entry name" value="P-HYDROXYBENZOIC ACID EFFLUX PUMP SUBUNIT-RELATED"/>
    <property type="match status" value="1"/>
</dbReference>
<dbReference type="Proteomes" id="UP000032668">
    <property type="component" value="Unassembled WGS sequence"/>
</dbReference>
<keyword evidence="4 8" id="KW-1133">Transmembrane helix</keyword>
<gene>
    <name evidence="10" type="ORF">Aam_112_008</name>
</gene>
<feature type="transmembrane region" description="Helical" evidence="8">
    <location>
        <begin position="460"/>
        <end position="478"/>
    </location>
</feature>
<keyword evidence="2" id="KW-1003">Cell membrane</keyword>
<evidence type="ECO:0000256" key="5">
    <source>
        <dbReference type="ARBA" id="ARBA00023136"/>
    </source>
</evidence>
<evidence type="ECO:0000256" key="7">
    <source>
        <dbReference type="SAM" id="Coils"/>
    </source>
</evidence>
<evidence type="ECO:0000256" key="4">
    <source>
        <dbReference type="ARBA" id="ARBA00022989"/>
    </source>
</evidence>
<evidence type="ECO:0000256" key="6">
    <source>
        <dbReference type="ARBA" id="ARBA00043993"/>
    </source>
</evidence>
<feature type="domain" description="Integral membrane bound transporter" evidence="9">
    <location>
        <begin position="388"/>
        <end position="508"/>
    </location>
</feature>
<dbReference type="STRING" id="1120923.SAMN02746095_00617"/>
<sequence>MKRTAPNFKPNFRALSLSEGMRAFCAVALPLLLGELFNVPQMGLAALGALLTCYADPGGPTQKRAPAVITFAVLGGTLYGLFCWLAGQSPYIAAPLAAFVIFCTSFARIFGQSAMQVGNLVSVATVLALGAPDPEMLHDALHGLNFWAGAIWAVILTLVIWETHPHAASRRALAEVTRRLSRLSQEIITFAREAQGDAAFSASALEYRGQVREAIETARVVAYETFRRRGPVSARGAQLSLRLESFDKIFGGLIALAEQLELDASARQECVQPLRLIAGWLAVMAVEIEADRPLDTPRKRASLKRLRNSLRELPDAAERHVLAAIAEQFAVLVAVAPPSGGPQPAPSTASLRIRLLSPIRQNLTPSSAAFRHALRVATISLPVLAVTTRFGGIYSHWATITLLFCLQPYFAATWARTAERSAGTVLGGVLAGIIGLFIHTELQLALAMLPLSLCAFALRSVNFSLYIAVLTPMIVLLVEQLHPSGKGELYVALSRVLWSLLGGALAVFGSAILWPSFEAPKLETSISAAKRAHLAYAEAVFTALLGQGSWGTSEVARRAAGLASNNLEAALSRALAEPHAGHQQALVKAAAVDAALRRMAGRLSLLAVERPHLPAEESEIWKSWAAWLREGLEAGVVGHRPSLPSGPGAEDLQRLARQVELMAG</sequence>
<evidence type="ECO:0000256" key="2">
    <source>
        <dbReference type="ARBA" id="ARBA00022475"/>
    </source>
</evidence>
<keyword evidence="7" id="KW-0175">Coiled coil</keyword>
<proteinExistence type="inferred from homology"/>
<evidence type="ECO:0000313" key="10">
    <source>
        <dbReference type="EMBL" id="GAN81688.1"/>
    </source>
</evidence>
<dbReference type="OrthoDB" id="7491335at2"/>
<organism evidence="10 11">
    <name type="scientific">Acidocella aminolytica 101 = DSM 11237</name>
    <dbReference type="NCBI Taxonomy" id="1120923"/>
    <lineage>
        <taxon>Bacteria</taxon>
        <taxon>Pseudomonadati</taxon>
        <taxon>Pseudomonadota</taxon>
        <taxon>Alphaproteobacteria</taxon>
        <taxon>Acetobacterales</taxon>
        <taxon>Acidocellaceae</taxon>
        <taxon>Acidocella</taxon>
    </lineage>
</organism>
<protein>
    <recommendedName>
        <fullName evidence="9">Integral membrane bound transporter domain-containing protein</fullName>
    </recommendedName>
</protein>
<evidence type="ECO:0000256" key="3">
    <source>
        <dbReference type="ARBA" id="ARBA00022692"/>
    </source>
</evidence>
<keyword evidence="3 8" id="KW-0812">Transmembrane</keyword>
<comment type="similarity">
    <text evidence="6">Belongs to the YccS/YhfK family.</text>
</comment>
<feature type="transmembrane region" description="Helical" evidence="8">
    <location>
        <begin position="422"/>
        <end position="440"/>
    </location>
</feature>
<evidence type="ECO:0000259" key="9">
    <source>
        <dbReference type="Pfam" id="PF13515"/>
    </source>
</evidence>
<comment type="caution">
    <text evidence="10">The sequence shown here is derived from an EMBL/GenBank/DDBJ whole genome shotgun (WGS) entry which is preliminary data.</text>
</comment>
<keyword evidence="11" id="KW-1185">Reference proteome</keyword>
<keyword evidence="5 8" id="KW-0472">Membrane</keyword>
<dbReference type="InterPro" id="IPR049453">
    <property type="entry name" value="Memb_transporter_dom"/>
</dbReference>
<evidence type="ECO:0000256" key="8">
    <source>
        <dbReference type="SAM" id="Phobius"/>
    </source>
</evidence>
<dbReference type="EMBL" id="BANC01000110">
    <property type="protein sequence ID" value="GAN81688.1"/>
    <property type="molecule type" value="Genomic_DNA"/>
</dbReference>
<dbReference type="AlphaFoldDB" id="A0A0D6PKG5"/>
<accession>A0A0D6PKG5</accession>
<feature type="coiled-coil region" evidence="7">
    <location>
        <begin position="166"/>
        <end position="193"/>
    </location>
</feature>
<feature type="transmembrane region" description="Helical" evidence="8">
    <location>
        <begin position="490"/>
        <end position="514"/>
    </location>
</feature>
<dbReference type="RefSeq" id="WP_048880074.1">
    <property type="nucleotide sequence ID" value="NZ_BANC01000110.1"/>
</dbReference>
<reference evidence="10 11" key="1">
    <citation type="submission" date="2012-11" db="EMBL/GenBank/DDBJ databases">
        <title>Whole genome sequence of Acidocella aminolytica 101 = DSM 11237.</title>
        <authorList>
            <person name="Azuma Y."/>
            <person name="Higashiura N."/>
            <person name="Hirakawa H."/>
            <person name="Matsushita K."/>
        </authorList>
    </citation>
    <scope>NUCLEOTIDE SEQUENCE [LARGE SCALE GENOMIC DNA]</scope>
    <source>
        <strain evidence="11">101 / DSM 11237</strain>
    </source>
</reference>
<feature type="transmembrane region" description="Helical" evidence="8">
    <location>
        <begin position="144"/>
        <end position="161"/>
    </location>
</feature>
<name>A0A0D6PKG5_9PROT</name>
<feature type="transmembrane region" description="Helical" evidence="8">
    <location>
        <begin position="67"/>
        <end position="85"/>
    </location>
</feature>
<evidence type="ECO:0000256" key="1">
    <source>
        <dbReference type="ARBA" id="ARBA00004651"/>
    </source>
</evidence>
<feature type="transmembrane region" description="Helical" evidence="8">
    <location>
        <begin position="92"/>
        <end position="111"/>
    </location>
</feature>
<dbReference type="Pfam" id="PF13515">
    <property type="entry name" value="FUSC_2"/>
    <property type="match status" value="1"/>
</dbReference>
<dbReference type="PANTHER" id="PTHR30509:SF9">
    <property type="entry name" value="MULTIDRUG RESISTANCE PROTEIN MDTO"/>
    <property type="match status" value="1"/>
</dbReference>
<comment type="subcellular location">
    <subcellularLocation>
        <location evidence="1">Cell membrane</location>
        <topology evidence="1">Multi-pass membrane protein</topology>
    </subcellularLocation>
</comment>
<dbReference type="GO" id="GO:0005886">
    <property type="term" value="C:plasma membrane"/>
    <property type="evidence" value="ECO:0007669"/>
    <property type="project" value="UniProtKB-SubCell"/>
</dbReference>
<evidence type="ECO:0000313" key="11">
    <source>
        <dbReference type="Proteomes" id="UP000032668"/>
    </source>
</evidence>